<comment type="subcellular location">
    <subcellularLocation>
        <location evidence="1">Membrane</location>
        <topology evidence="1">Single-pass type I membrane protein</topology>
    </subcellularLocation>
</comment>
<protein>
    <submittedName>
        <fullName evidence="10">Probable inactive leucine-rich repeat receptor-like protein kinase At1g66830</fullName>
    </submittedName>
</protein>
<dbReference type="InterPro" id="IPR001611">
    <property type="entry name" value="Leu-rich_rpt"/>
</dbReference>
<dbReference type="Pfam" id="PF00560">
    <property type="entry name" value="LRR_1"/>
    <property type="match status" value="1"/>
</dbReference>
<keyword evidence="5 8" id="KW-0472">Membrane</keyword>
<dbReference type="Gene3D" id="3.80.10.10">
    <property type="entry name" value="Ribonuclease Inhibitor"/>
    <property type="match status" value="1"/>
</dbReference>
<dbReference type="AlphaFoldDB" id="A0A6P5SJE2"/>
<evidence type="ECO:0000256" key="1">
    <source>
        <dbReference type="ARBA" id="ARBA00004479"/>
    </source>
</evidence>
<dbReference type="InterPro" id="IPR046956">
    <property type="entry name" value="RLP23-like"/>
</dbReference>
<dbReference type="RefSeq" id="XP_021813691.1">
    <property type="nucleotide sequence ID" value="XM_021957999.1"/>
</dbReference>
<evidence type="ECO:0000313" key="10">
    <source>
        <dbReference type="RefSeq" id="XP_021813691.1"/>
    </source>
</evidence>
<organism evidence="9 10">
    <name type="scientific">Prunus avium</name>
    <name type="common">Cherry</name>
    <name type="synonym">Cerasus avium</name>
    <dbReference type="NCBI Taxonomy" id="42229"/>
    <lineage>
        <taxon>Eukaryota</taxon>
        <taxon>Viridiplantae</taxon>
        <taxon>Streptophyta</taxon>
        <taxon>Embryophyta</taxon>
        <taxon>Tracheophyta</taxon>
        <taxon>Spermatophyta</taxon>
        <taxon>Magnoliopsida</taxon>
        <taxon>eudicotyledons</taxon>
        <taxon>Gunneridae</taxon>
        <taxon>Pentapetalae</taxon>
        <taxon>rosids</taxon>
        <taxon>fabids</taxon>
        <taxon>Rosales</taxon>
        <taxon>Rosaceae</taxon>
        <taxon>Amygdaloideae</taxon>
        <taxon>Amygdaleae</taxon>
        <taxon>Prunus</taxon>
    </lineage>
</organism>
<evidence type="ECO:0000256" key="5">
    <source>
        <dbReference type="ARBA" id="ARBA00023136"/>
    </source>
</evidence>
<keyword evidence="7" id="KW-0325">Glycoprotein</keyword>
<evidence type="ECO:0000256" key="7">
    <source>
        <dbReference type="ARBA" id="ARBA00023180"/>
    </source>
</evidence>
<dbReference type="GeneID" id="110756558"/>
<feature type="transmembrane region" description="Helical" evidence="8">
    <location>
        <begin position="151"/>
        <end position="172"/>
    </location>
</feature>
<keyword evidence="6" id="KW-0675">Receptor</keyword>
<dbReference type="KEGG" id="pavi:110756558"/>
<keyword evidence="2 8" id="KW-0812">Transmembrane</keyword>
<name>A0A6P5SJE2_PRUAV</name>
<keyword evidence="9" id="KW-1185">Reference proteome</keyword>
<dbReference type="PROSITE" id="PS51450">
    <property type="entry name" value="LRR"/>
    <property type="match status" value="1"/>
</dbReference>
<keyword evidence="3" id="KW-0732">Signal</keyword>
<dbReference type="PANTHER" id="PTHR48063">
    <property type="entry name" value="LRR RECEPTOR-LIKE KINASE"/>
    <property type="match status" value="1"/>
</dbReference>
<dbReference type="GO" id="GO:0016020">
    <property type="term" value="C:membrane"/>
    <property type="evidence" value="ECO:0007669"/>
    <property type="project" value="UniProtKB-SubCell"/>
</dbReference>
<dbReference type="SUPFAM" id="SSF52058">
    <property type="entry name" value="L domain-like"/>
    <property type="match status" value="1"/>
</dbReference>
<evidence type="ECO:0000256" key="6">
    <source>
        <dbReference type="ARBA" id="ARBA00023170"/>
    </source>
</evidence>
<reference evidence="10" key="1">
    <citation type="submission" date="2025-08" db="UniProtKB">
        <authorList>
            <consortium name="RefSeq"/>
        </authorList>
    </citation>
    <scope>IDENTIFICATION</scope>
</reference>
<gene>
    <name evidence="10" type="primary">LOC110756558</name>
</gene>
<proteinExistence type="predicted"/>
<evidence type="ECO:0000256" key="3">
    <source>
        <dbReference type="ARBA" id="ARBA00022729"/>
    </source>
</evidence>
<evidence type="ECO:0000256" key="8">
    <source>
        <dbReference type="SAM" id="Phobius"/>
    </source>
</evidence>
<evidence type="ECO:0000256" key="2">
    <source>
        <dbReference type="ARBA" id="ARBA00022692"/>
    </source>
</evidence>
<sequence length="179" mass="19659">MKLVANIDKALKIYCDNKAAIYFAKNNKRSSASRIMDIKYLSLQNKVKEGPINPDIGKLELLQSLDLSRNRIDGRIPTSLGDLDLSNNNLSGNIPMGSQLQNFDPSAFAENPLLCGLPLQRMCEQEKEKGSVQQTGLGNQDHEGGLVTRGFYISMGLGFAFGFWGVSGTLMFHESGRST</sequence>
<evidence type="ECO:0000313" key="9">
    <source>
        <dbReference type="Proteomes" id="UP000515124"/>
    </source>
</evidence>
<dbReference type="InterPro" id="IPR032675">
    <property type="entry name" value="LRR_dom_sf"/>
</dbReference>
<evidence type="ECO:0000256" key="4">
    <source>
        <dbReference type="ARBA" id="ARBA00022989"/>
    </source>
</evidence>
<accession>A0A6P5SJE2</accession>
<keyword evidence="4 8" id="KW-1133">Transmembrane helix</keyword>
<dbReference type="PANTHER" id="PTHR48063:SF98">
    <property type="entry name" value="LRR RECEPTOR-LIKE SERINE_THREONINE-PROTEIN KINASE FLS2"/>
    <property type="match status" value="1"/>
</dbReference>
<dbReference type="Proteomes" id="UP000515124">
    <property type="component" value="Unplaced"/>
</dbReference>